<dbReference type="InterPro" id="IPR015424">
    <property type="entry name" value="PyrdxlP-dep_Trfase"/>
</dbReference>
<dbReference type="PANTHER" id="PTHR46383:SF1">
    <property type="entry name" value="ASPARTATE AMINOTRANSFERASE"/>
    <property type="match status" value="1"/>
</dbReference>
<keyword evidence="4 7" id="KW-0808">Transferase</keyword>
<dbReference type="Proteomes" id="UP000001208">
    <property type="component" value="Chromosome"/>
</dbReference>
<comment type="cofactor">
    <cofactor evidence="1">
        <name>pyridoxal 5'-phosphate</name>
        <dbReference type="ChEBI" id="CHEBI:597326"/>
    </cofactor>
</comment>
<dbReference type="InterPro" id="IPR015422">
    <property type="entry name" value="PyrdxlP-dep_Trfase_small"/>
</dbReference>
<evidence type="ECO:0000256" key="2">
    <source>
        <dbReference type="ARBA" id="ARBA00007441"/>
    </source>
</evidence>
<dbReference type="eggNOG" id="COG0436">
    <property type="taxonomic scope" value="Bacteria"/>
</dbReference>
<name>B3QYW9_CHLT3</name>
<sequence>MTSTVETTDTARFLAKRVLRMQESETMRITALAKKMKAEGHDVISLSAGEPDFPTPDFACEAAIHAVQTGFTKYTENAGTPELRKAIAESTKADLGVAYLPEEVIVSNGGKQAIANAILALCDDEDEVIIPAPYWVSFPEMVNLAGGKSVVLETSLESNFKITPEQLQSALTPKTKILILNSPSNPTGAVYSEAEVRALMSVIKGKGIFVISDEMYNKLVYGNTQPFSPAKVEGMRDWVIVSNAVSKTYSMTGWRVGWIAAPKWIVNACGKIQSQMTSNAASVSQKAAIAALTGDQSIVDARRREFEKRRDFMHRALNEIPGVSAALPEGAFYIFPSVKGVLGKTIEGKNLASSLDVAEFLLEKHYVATVPGEAFGAQGYLRLSYAASIENLEKAVSRMKKAFS</sequence>
<dbReference type="CDD" id="cd00609">
    <property type="entry name" value="AAT_like"/>
    <property type="match status" value="1"/>
</dbReference>
<dbReference type="AlphaFoldDB" id="B3QYW9"/>
<organism evidence="7 8">
    <name type="scientific">Chloroherpeton thalassium (strain ATCC 35110 / GB-78)</name>
    <dbReference type="NCBI Taxonomy" id="517418"/>
    <lineage>
        <taxon>Bacteria</taxon>
        <taxon>Pseudomonadati</taxon>
        <taxon>Chlorobiota</taxon>
        <taxon>Chlorobiia</taxon>
        <taxon>Chlorobiales</taxon>
        <taxon>Chloroherpetonaceae</taxon>
        <taxon>Chloroherpeton</taxon>
    </lineage>
</organism>
<evidence type="ECO:0000256" key="3">
    <source>
        <dbReference type="ARBA" id="ARBA00022576"/>
    </source>
</evidence>
<dbReference type="HOGENOM" id="CLU_017584_4_3_10"/>
<accession>B3QYW9</accession>
<dbReference type="GO" id="GO:0006520">
    <property type="term" value="P:amino acid metabolic process"/>
    <property type="evidence" value="ECO:0007669"/>
    <property type="project" value="InterPro"/>
</dbReference>
<evidence type="ECO:0000259" key="6">
    <source>
        <dbReference type="Pfam" id="PF00155"/>
    </source>
</evidence>
<dbReference type="Gene3D" id="3.90.1150.10">
    <property type="entry name" value="Aspartate Aminotransferase, domain 1"/>
    <property type="match status" value="1"/>
</dbReference>
<keyword evidence="3 7" id="KW-0032">Aminotransferase</keyword>
<dbReference type="EMBL" id="CP001100">
    <property type="protein sequence ID" value="ACF13662.1"/>
    <property type="molecule type" value="Genomic_DNA"/>
</dbReference>
<evidence type="ECO:0000256" key="5">
    <source>
        <dbReference type="ARBA" id="ARBA00022898"/>
    </source>
</evidence>
<dbReference type="FunFam" id="3.40.640.10:FF:000033">
    <property type="entry name" value="Aspartate aminotransferase"/>
    <property type="match status" value="1"/>
</dbReference>
<dbReference type="Pfam" id="PF00155">
    <property type="entry name" value="Aminotran_1_2"/>
    <property type="match status" value="1"/>
</dbReference>
<reference evidence="7 8" key="1">
    <citation type="submission" date="2008-06" db="EMBL/GenBank/DDBJ databases">
        <title>Complete sequence of Chloroherpeton thalassium ATCC 35110.</title>
        <authorList>
            <consortium name="US DOE Joint Genome Institute"/>
            <person name="Lucas S."/>
            <person name="Copeland A."/>
            <person name="Lapidus A."/>
            <person name="Glavina del Rio T."/>
            <person name="Dalin E."/>
            <person name="Tice H."/>
            <person name="Bruce D."/>
            <person name="Goodwin L."/>
            <person name="Pitluck S."/>
            <person name="Schmutz J."/>
            <person name="Larimer F."/>
            <person name="Land M."/>
            <person name="Hauser L."/>
            <person name="Kyrpides N."/>
            <person name="Mikhailova N."/>
            <person name="Liu Z."/>
            <person name="Li T."/>
            <person name="Zhao F."/>
            <person name="Overmann J."/>
            <person name="Bryant D.A."/>
            <person name="Richardson P."/>
        </authorList>
    </citation>
    <scope>NUCLEOTIDE SEQUENCE [LARGE SCALE GENOMIC DNA]</scope>
    <source>
        <strain evidence="8">ATCC 35110 / GB-78</strain>
    </source>
</reference>
<dbReference type="InterPro" id="IPR050596">
    <property type="entry name" value="AspAT/PAT-like"/>
</dbReference>
<evidence type="ECO:0000256" key="1">
    <source>
        <dbReference type="ARBA" id="ARBA00001933"/>
    </source>
</evidence>
<dbReference type="Gene3D" id="3.40.640.10">
    <property type="entry name" value="Type I PLP-dependent aspartate aminotransferase-like (Major domain)"/>
    <property type="match status" value="1"/>
</dbReference>
<dbReference type="SUPFAM" id="SSF53383">
    <property type="entry name" value="PLP-dependent transferases"/>
    <property type="match status" value="1"/>
</dbReference>
<keyword evidence="8" id="KW-1185">Reference proteome</keyword>
<dbReference type="RefSeq" id="WP_012499746.1">
    <property type="nucleotide sequence ID" value="NC_011026.1"/>
</dbReference>
<dbReference type="InterPro" id="IPR015421">
    <property type="entry name" value="PyrdxlP-dep_Trfase_major"/>
</dbReference>
<evidence type="ECO:0000313" key="7">
    <source>
        <dbReference type="EMBL" id="ACF13662.1"/>
    </source>
</evidence>
<dbReference type="KEGG" id="cts:Ctha_1198"/>
<keyword evidence="5" id="KW-0663">Pyridoxal phosphate</keyword>
<dbReference type="GO" id="GO:0008483">
    <property type="term" value="F:transaminase activity"/>
    <property type="evidence" value="ECO:0007669"/>
    <property type="project" value="UniProtKB-KW"/>
</dbReference>
<protein>
    <submittedName>
        <fullName evidence="7">Aminotransferase class I and II</fullName>
    </submittedName>
</protein>
<dbReference type="InterPro" id="IPR004839">
    <property type="entry name" value="Aminotransferase_I/II_large"/>
</dbReference>
<feature type="domain" description="Aminotransferase class I/classII large" evidence="6">
    <location>
        <begin position="42"/>
        <end position="398"/>
    </location>
</feature>
<dbReference type="PANTHER" id="PTHR46383">
    <property type="entry name" value="ASPARTATE AMINOTRANSFERASE"/>
    <property type="match status" value="1"/>
</dbReference>
<proteinExistence type="inferred from homology"/>
<evidence type="ECO:0000256" key="4">
    <source>
        <dbReference type="ARBA" id="ARBA00022679"/>
    </source>
</evidence>
<evidence type="ECO:0000313" key="8">
    <source>
        <dbReference type="Proteomes" id="UP000001208"/>
    </source>
</evidence>
<dbReference type="STRING" id="517418.Ctha_1198"/>
<comment type="similarity">
    <text evidence="2">Belongs to the class-I pyridoxal-phosphate-dependent aminotransferase family.</text>
</comment>
<gene>
    <name evidence="7" type="ordered locus">Ctha_1198</name>
</gene>
<dbReference type="GO" id="GO:0030170">
    <property type="term" value="F:pyridoxal phosphate binding"/>
    <property type="evidence" value="ECO:0007669"/>
    <property type="project" value="InterPro"/>
</dbReference>